<name>A0A5P0JF94_ECOLX</name>
<evidence type="ECO:0000313" key="2">
    <source>
        <dbReference type="Proteomes" id="UP000359125"/>
    </source>
</evidence>
<proteinExistence type="predicted"/>
<evidence type="ECO:0000313" key="1">
    <source>
        <dbReference type="EMBL" id="MQK27401.1"/>
    </source>
</evidence>
<comment type="caution">
    <text evidence="1">The sequence shown here is derived from an EMBL/GenBank/DDBJ whole genome shotgun (WGS) entry which is preliminary data.</text>
</comment>
<accession>A0A5P0JF94</accession>
<organism evidence="1 2">
    <name type="scientific">Escherichia coli</name>
    <dbReference type="NCBI Taxonomy" id="562"/>
    <lineage>
        <taxon>Bacteria</taxon>
        <taxon>Pseudomonadati</taxon>
        <taxon>Pseudomonadota</taxon>
        <taxon>Gammaproteobacteria</taxon>
        <taxon>Enterobacterales</taxon>
        <taxon>Enterobacteriaceae</taxon>
        <taxon>Escherichia</taxon>
    </lineage>
</organism>
<sequence length="180" mass="21362">MVRRKITVSDKTKELFKPFFDLSSYKEKKEGFEEEEYKRLVELCFKSMGKGKLSINRPMATGKGILTFIYRTDKDLLLDEFIDRFEKKITKKRYMDFLLFILVDDTKNIEKIEKMFTRICGVDIEDNVLKAIKCLKADGYDYKGFGDLIDYFEGLKRVRLEKEELNKIMVSSKNKKRGRL</sequence>
<protein>
    <submittedName>
        <fullName evidence="1">Uncharacterized protein</fullName>
    </submittedName>
</protein>
<gene>
    <name evidence="1" type="ORF">EIZ93_24735</name>
</gene>
<dbReference type="AlphaFoldDB" id="A0A5P0JF94"/>
<dbReference type="Proteomes" id="UP000359125">
    <property type="component" value="Unassembled WGS sequence"/>
</dbReference>
<dbReference type="RefSeq" id="WP_152932323.1">
    <property type="nucleotide sequence ID" value="NZ_RYCF01000195.1"/>
</dbReference>
<dbReference type="EMBL" id="RYCF01000195">
    <property type="protein sequence ID" value="MQK27401.1"/>
    <property type="molecule type" value="Genomic_DNA"/>
</dbReference>
<reference evidence="1 2" key="1">
    <citation type="journal article" date="2019" name="Environ. Health Perspect.">
        <title>Inter-host Transmission of Carbapenemase-Producing Escherichia coli among Humans and Backyard Animals.</title>
        <authorList>
            <person name="Li J."/>
            <person name="Bi Z."/>
            <person name="Ma S."/>
            <person name="Chen B."/>
            <person name="Cai C."/>
            <person name="He J."/>
            <person name="Schwarz S."/>
            <person name="Sun C."/>
            <person name="Zhou Y."/>
            <person name="Yin J."/>
            <person name="Hulth A."/>
            <person name="Wang Y."/>
            <person name="Shen Z."/>
            <person name="Wang S."/>
            <person name="Wu C."/>
            <person name="Nilsson L.E."/>
            <person name="Walsh T.R."/>
            <person name="Borjesson S."/>
            <person name="Shen J."/>
            <person name="Sun Q."/>
            <person name="Wang Y."/>
        </authorList>
    </citation>
    <scope>NUCLEOTIDE SEQUENCE [LARGE SCALE GENOMIC DNA]</scope>
    <source>
        <strain evidence="1 2">A016f</strain>
    </source>
</reference>